<dbReference type="PANTHER" id="PTHR43792:SF1">
    <property type="entry name" value="N-ACETYLTRANSFERASE DOMAIN-CONTAINING PROTEIN"/>
    <property type="match status" value="1"/>
</dbReference>
<dbReference type="GO" id="GO:0016747">
    <property type="term" value="F:acyltransferase activity, transferring groups other than amino-acyl groups"/>
    <property type="evidence" value="ECO:0007669"/>
    <property type="project" value="InterPro"/>
</dbReference>
<protein>
    <recommendedName>
        <fullName evidence="1">N-acetyltransferase domain-containing protein</fullName>
    </recommendedName>
</protein>
<gene>
    <name evidence="2" type="ORF">HCDG_03384</name>
</gene>
<dbReference type="InterPro" id="IPR000182">
    <property type="entry name" value="GNAT_dom"/>
</dbReference>
<dbReference type="VEuPathDB" id="FungiDB:HCDG_03384"/>
<evidence type="ECO:0000313" key="2">
    <source>
        <dbReference type="EMBL" id="EER41925.1"/>
    </source>
</evidence>
<organism evidence="2 3">
    <name type="scientific">Ajellomyces capsulatus (strain H143)</name>
    <name type="common">Darling's disease fungus</name>
    <name type="synonym">Histoplasma capsulatum</name>
    <dbReference type="NCBI Taxonomy" id="544712"/>
    <lineage>
        <taxon>Eukaryota</taxon>
        <taxon>Fungi</taxon>
        <taxon>Dikarya</taxon>
        <taxon>Ascomycota</taxon>
        <taxon>Pezizomycotina</taxon>
        <taxon>Eurotiomycetes</taxon>
        <taxon>Eurotiomycetidae</taxon>
        <taxon>Onygenales</taxon>
        <taxon>Ajellomycetaceae</taxon>
        <taxon>Histoplasma</taxon>
    </lineage>
</organism>
<dbReference type="Proteomes" id="UP000002624">
    <property type="component" value="Unassembled WGS sequence"/>
</dbReference>
<evidence type="ECO:0000313" key="3">
    <source>
        <dbReference type="Proteomes" id="UP000002624"/>
    </source>
</evidence>
<dbReference type="HOGENOM" id="CLU_013985_24_1_1"/>
<dbReference type="OMA" id="PPMAMIG"/>
<feature type="domain" description="N-acetyltransferase" evidence="1">
    <location>
        <begin position="50"/>
        <end position="200"/>
    </location>
</feature>
<reference evidence="3" key="1">
    <citation type="submission" date="2009-05" db="EMBL/GenBank/DDBJ databases">
        <title>The genome sequence of Ajellomyces capsulatus strain H143.</title>
        <authorList>
            <person name="Champion M."/>
            <person name="Cuomo C.A."/>
            <person name="Ma L.-J."/>
            <person name="Henn M.R."/>
            <person name="Sil A."/>
            <person name="Goldman B."/>
            <person name="Young S.K."/>
            <person name="Kodira C.D."/>
            <person name="Zeng Q."/>
            <person name="Koehrsen M."/>
            <person name="Alvarado L."/>
            <person name="Berlin A.M."/>
            <person name="Borenstein D."/>
            <person name="Chen Z."/>
            <person name="Engels R."/>
            <person name="Freedman E."/>
            <person name="Gellesch M."/>
            <person name="Goldberg J."/>
            <person name="Griggs A."/>
            <person name="Gujja S."/>
            <person name="Heiman D.I."/>
            <person name="Hepburn T.A."/>
            <person name="Howarth C."/>
            <person name="Jen D."/>
            <person name="Larson L."/>
            <person name="Lewis B."/>
            <person name="Mehta T."/>
            <person name="Park D."/>
            <person name="Pearson M."/>
            <person name="Roberts A."/>
            <person name="Saif S."/>
            <person name="Shea T.D."/>
            <person name="Shenoy N."/>
            <person name="Sisk P."/>
            <person name="Stolte C."/>
            <person name="Sykes S."/>
            <person name="Walk T."/>
            <person name="White J."/>
            <person name="Yandava C."/>
            <person name="Klein B."/>
            <person name="McEwen J.G."/>
            <person name="Puccia R."/>
            <person name="Goldman G.H."/>
            <person name="Felipe M.S."/>
            <person name="Nino-Vega G."/>
            <person name="San-Blas G."/>
            <person name="Taylor J.W."/>
            <person name="Mendoza L."/>
            <person name="Galagan J.E."/>
            <person name="Nusbaum C."/>
            <person name="Birren B.W."/>
        </authorList>
    </citation>
    <scope>NUCLEOTIDE SEQUENCE [LARGE SCALE GENOMIC DNA]</scope>
    <source>
        <strain evidence="3">H143</strain>
    </source>
</reference>
<dbReference type="SUPFAM" id="SSF55729">
    <property type="entry name" value="Acyl-CoA N-acyltransferases (Nat)"/>
    <property type="match status" value="1"/>
</dbReference>
<evidence type="ECO:0000259" key="1">
    <source>
        <dbReference type="PROSITE" id="PS51186"/>
    </source>
</evidence>
<dbReference type="Gene3D" id="3.40.630.30">
    <property type="match status" value="1"/>
</dbReference>
<dbReference type="EMBL" id="GG692422">
    <property type="protein sequence ID" value="EER41925.1"/>
    <property type="molecule type" value="Genomic_DNA"/>
</dbReference>
<name>C6HBI5_AJECH</name>
<sequence>MSPTQGTGEHKTLDVFTTRRLRMERLDESHLQGPRGVSKSLDDSREFMSGVLRQNNPRAEMFAVYLLPPILAAHRIARQRGLTACSYDGRLCQAGNGGIDAGGNPPMAMIGVVGTHRTDPVAELGYIFHPSAWGKGYATEAVSAFVDRFWPAQVAANEIEAQVDQANAASAHVLGKCGFDLVAERDEDGERLLIFRIFRPAGGGGRGYMTT</sequence>
<dbReference type="OrthoDB" id="4072826at2759"/>
<dbReference type="AlphaFoldDB" id="C6HBI5"/>
<accession>C6HBI5</accession>
<dbReference type="PROSITE" id="PS51186">
    <property type="entry name" value="GNAT"/>
    <property type="match status" value="1"/>
</dbReference>
<dbReference type="InterPro" id="IPR051531">
    <property type="entry name" value="N-acetyltransferase"/>
</dbReference>
<dbReference type="Pfam" id="PF13302">
    <property type="entry name" value="Acetyltransf_3"/>
    <property type="match status" value="1"/>
</dbReference>
<proteinExistence type="predicted"/>
<dbReference type="InterPro" id="IPR016181">
    <property type="entry name" value="Acyl_CoA_acyltransferase"/>
</dbReference>
<dbReference type="PANTHER" id="PTHR43792">
    <property type="entry name" value="GNAT FAMILY, PUTATIVE (AFU_ORTHOLOGUE AFUA_3G00765)-RELATED-RELATED"/>
    <property type="match status" value="1"/>
</dbReference>